<reference evidence="1" key="2">
    <citation type="submission" date="2021-04" db="EMBL/GenBank/DDBJ databases">
        <authorList>
            <person name="Gilroy R."/>
        </authorList>
    </citation>
    <scope>NUCLEOTIDE SEQUENCE</scope>
    <source>
        <strain evidence="1">CHK183-1962</strain>
    </source>
</reference>
<organism evidence="1 2">
    <name type="scientific">Candidatus Fusicatenibacter merdavium</name>
    <dbReference type="NCBI Taxonomy" id="2838600"/>
    <lineage>
        <taxon>Bacteria</taxon>
        <taxon>Bacillati</taxon>
        <taxon>Bacillota</taxon>
        <taxon>Clostridia</taxon>
        <taxon>Lachnospirales</taxon>
        <taxon>Lachnospiraceae</taxon>
        <taxon>Fusicatenibacter</taxon>
    </lineage>
</organism>
<comment type="caution">
    <text evidence="1">The sequence shown here is derived from an EMBL/GenBank/DDBJ whole genome shotgun (WGS) entry which is preliminary data.</text>
</comment>
<dbReference type="EMBL" id="DXEK01000009">
    <property type="protein sequence ID" value="HIX76096.1"/>
    <property type="molecule type" value="Genomic_DNA"/>
</dbReference>
<dbReference type="Proteomes" id="UP000886890">
    <property type="component" value="Unassembled WGS sequence"/>
</dbReference>
<sequence length="90" mass="10383">MRQYQKQTNELEKVICNCCGRELKVERGILKEGACRLETGWGYFSNKDMEKHSFDLCEACYDQWISGFSVPVEITEETEFFPAADGEEDA</sequence>
<protein>
    <submittedName>
        <fullName evidence="1">Uncharacterized protein</fullName>
    </submittedName>
</protein>
<evidence type="ECO:0000313" key="2">
    <source>
        <dbReference type="Proteomes" id="UP000886890"/>
    </source>
</evidence>
<accession>A0A9D1XBL4</accession>
<dbReference type="AlphaFoldDB" id="A0A9D1XBL4"/>
<reference evidence="1" key="1">
    <citation type="journal article" date="2021" name="PeerJ">
        <title>Extensive microbial diversity within the chicken gut microbiome revealed by metagenomics and culture.</title>
        <authorList>
            <person name="Gilroy R."/>
            <person name="Ravi A."/>
            <person name="Getino M."/>
            <person name="Pursley I."/>
            <person name="Horton D.L."/>
            <person name="Alikhan N.F."/>
            <person name="Baker D."/>
            <person name="Gharbi K."/>
            <person name="Hall N."/>
            <person name="Watson M."/>
            <person name="Adriaenssens E.M."/>
            <person name="Foster-Nyarko E."/>
            <person name="Jarju S."/>
            <person name="Secka A."/>
            <person name="Antonio M."/>
            <person name="Oren A."/>
            <person name="Chaudhuri R.R."/>
            <person name="La Ragione R."/>
            <person name="Hildebrand F."/>
            <person name="Pallen M.J."/>
        </authorList>
    </citation>
    <scope>NUCLEOTIDE SEQUENCE</scope>
    <source>
        <strain evidence="1">CHK183-1962</strain>
    </source>
</reference>
<name>A0A9D1XBL4_9FIRM</name>
<proteinExistence type="predicted"/>
<evidence type="ECO:0000313" key="1">
    <source>
        <dbReference type="EMBL" id="HIX76096.1"/>
    </source>
</evidence>
<gene>
    <name evidence="1" type="ORF">H9734_00625</name>
</gene>